<dbReference type="InterPro" id="IPR007527">
    <property type="entry name" value="Znf_SWIM"/>
</dbReference>
<dbReference type="Proteomes" id="UP001472677">
    <property type="component" value="Unassembled WGS sequence"/>
</dbReference>
<feature type="region of interest" description="Disordered" evidence="5">
    <location>
        <begin position="390"/>
        <end position="416"/>
    </location>
</feature>
<reference evidence="7 8" key="1">
    <citation type="journal article" date="2024" name="G3 (Bethesda)">
        <title>Genome assembly of Hibiscus sabdariffa L. provides insights into metabolisms of medicinal natural products.</title>
        <authorList>
            <person name="Kim T."/>
        </authorList>
    </citation>
    <scope>NUCLEOTIDE SEQUENCE [LARGE SCALE GENOMIC DNA]</scope>
    <source>
        <strain evidence="7">TK-2024</strain>
        <tissue evidence="7">Old leaves</tissue>
    </source>
</reference>
<dbReference type="InterPro" id="IPR004332">
    <property type="entry name" value="Transposase_MuDR"/>
</dbReference>
<dbReference type="EMBL" id="JBBPBM010000003">
    <property type="protein sequence ID" value="KAK8593364.1"/>
    <property type="molecule type" value="Genomic_DNA"/>
</dbReference>
<comment type="caution">
    <text evidence="7">The sequence shown here is derived from an EMBL/GenBank/DDBJ whole genome shotgun (WGS) entry which is preliminary data.</text>
</comment>
<feature type="compositionally biased region" description="Acidic residues" evidence="5">
    <location>
        <begin position="17"/>
        <end position="33"/>
    </location>
</feature>
<evidence type="ECO:0000256" key="2">
    <source>
        <dbReference type="ARBA" id="ARBA00022771"/>
    </source>
</evidence>
<dbReference type="SMART" id="SM00575">
    <property type="entry name" value="ZnF_PMZ"/>
    <property type="match status" value="1"/>
</dbReference>
<dbReference type="InterPro" id="IPR006564">
    <property type="entry name" value="Znf_PMZ"/>
</dbReference>
<organism evidence="7 8">
    <name type="scientific">Hibiscus sabdariffa</name>
    <name type="common">roselle</name>
    <dbReference type="NCBI Taxonomy" id="183260"/>
    <lineage>
        <taxon>Eukaryota</taxon>
        <taxon>Viridiplantae</taxon>
        <taxon>Streptophyta</taxon>
        <taxon>Embryophyta</taxon>
        <taxon>Tracheophyta</taxon>
        <taxon>Spermatophyta</taxon>
        <taxon>Magnoliopsida</taxon>
        <taxon>eudicotyledons</taxon>
        <taxon>Gunneridae</taxon>
        <taxon>Pentapetalae</taxon>
        <taxon>rosids</taxon>
        <taxon>malvids</taxon>
        <taxon>Malvales</taxon>
        <taxon>Malvaceae</taxon>
        <taxon>Malvoideae</taxon>
        <taxon>Hibiscus</taxon>
    </lineage>
</organism>
<dbReference type="PANTHER" id="PTHR31973:SF187">
    <property type="entry name" value="MUTATOR TRANSPOSASE MUDRA PROTEIN"/>
    <property type="match status" value="1"/>
</dbReference>
<keyword evidence="3" id="KW-0862">Zinc</keyword>
<keyword evidence="8" id="KW-1185">Reference proteome</keyword>
<dbReference type="PANTHER" id="PTHR31973">
    <property type="entry name" value="POLYPROTEIN, PUTATIVE-RELATED"/>
    <property type="match status" value="1"/>
</dbReference>
<evidence type="ECO:0000256" key="5">
    <source>
        <dbReference type="SAM" id="MobiDB-lite"/>
    </source>
</evidence>
<keyword evidence="2 4" id="KW-0863">Zinc-finger</keyword>
<evidence type="ECO:0000256" key="1">
    <source>
        <dbReference type="ARBA" id="ARBA00022723"/>
    </source>
</evidence>
<sequence>MAIEGFDKGIEEADHEIVEEENEGDGEGNDGDDVYFVKVRYLSDGDDDDELQAGTEKDVQEDAELEEEREKGTVVECGHEIENYDSDDHGHITESFLDDEYEYCARMRGIFSMYNPNDENQEFCIGMLFKDGKEFKDAIRKYSKLSRRELKIVRNEPKRIRVKCIASAKCPWRIFVSYSRATQCMQVKSFQEEHNCCVSFQNKMVNVAAIADHFEATIRDHPKMKLKEIQQRVASEMHVNVNISRCKRAKKRVNEKLSINFKEEFAMLWDYAYEFRLKNPVKKKFDQSKKDDIEWQLVWNGENGCELKKGRKQYIMNIHERICSCRSWQITGLPCPHACCAIWHMGGDPDDYLDQYYHKQTYLKVYAYALHPINGAHEWAKSRIEPVLPPIEKKISGRPKKNRRKAKDESKKKKPGQLSRVGLIMKCRVYGVEGHNKRRCPQQSINQAQNAQAEASNTSVVIIL</sequence>
<feature type="compositionally biased region" description="Basic and acidic residues" evidence="5">
    <location>
        <begin position="1"/>
        <end position="16"/>
    </location>
</feature>
<keyword evidence="1" id="KW-0479">Metal-binding</keyword>
<evidence type="ECO:0000256" key="3">
    <source>
        <dbReference type="ARBA" id="ARBA00022833"/>
    </source>
</evidence>
<name>A0ABR2G3P4_9ROSI</name>
<protein>
    <recommendedName>
        <fullName evidence="6">SWIM-type domain-containing protein</fullName>
    </recommendedName>
</protein>
<accession>A0ABR2G3P4</accession>
<feature type="compositionally biased region" description="Basic residues" evidence="5">
    <location>
        <begin position="396"/>
        <end position="405"/>
    </location>
</feature>
<dbReference type="PROSITE" id="PS50966">
    <property type="entry name" value="ZF_SWIM"/>
    <property type="match status" value="1"/>
</dbReference>
<feature type="domain" description="SWIM-type" evidence="6">
    <location>
        <begin position="314"/>
        <end position="346"/>
    </location>
</feature>
<feature type="region of interest" description="Disordered" evidence="5">
    <location>
        <begin position="1"/>
        <end position="33"/>
    </location>
</feature>
<dbReference type="Pfam" id="PF03108">
    <property type="entry name" value="DBD_Tnp_Mut"/>
    <property type="match status" value="1"/>
</dbReference>
<evidence type="ECO:0000313" key="8">
    <source>
        <dbReference type="Proteomes" id="UP001472677"/>
    </source>
</evidence>
<evidence type="ECO:0000259" key="6">
    <source>
        <dbReference type="PROSITE" id="PS50966"/>
    </source>
</evidence>
<evidence type="ECO:0000256" key="4">
    <source>
        <dbReference type="PROSITE-ProRule" id="PRU00325"/>
    </source>
</evidence>
<evidence type="ECO:0000313" key="7">
    <source>
        <dbReference type="EMBL" id="KAK8593364.1"/>
    </source>
</evidence>
<feature type="region of interest" description="Disordered" evidence="5">
    <location>
        <begin position="45"/>
        <end position="71"/>
    </location>
</feature>
<gene>
    <name evidence="7" type="ORF">V6N12_045446</name>
</gene>
<proteinExistence type="predicted"/>